<feature type="compositionally biased region" description="Acidic residues" evidence="1">
    <location>
        <begin position="117"/>
        <end position="126"/>
    </location>
</feature>
<accession>A0A813H3F9</accession>
<organism evidence="2 3">
    <name type="scientific">Polarella glacialis</name>
    <name type="common">Dinoflagellate</name>
    <dbReference type="NCBI Taxonomy" id="89957"/>
    <lineage>
        <taxon>Eukaryota</taxon>
        <taxon>Sar</taxon>
        <taxon>Alveolata</taxon>
        <taxon>Dinophyceae</taxon>
        <taxon>Suessiales</taxon>
        <taxon>Suessiaceae</taxon>
        <taxon>Polarella</taxon>
    </lineage>
</organism>
<feature type="compositionally biased region" description="Low complexity" evidence="1">
    <location>
        <begin position="1"/>
        <end position="15"/>
    </location>
</feature>
<feature type="non-terminal residue" evidence="2">
    <location>
        <position position="1"/>
    </location>
</feature>
<sequence>SALTFQQPEQQPGEVPGRGGLKQRRPRSRPAEEPAEVHPDPEAAGNSSSSASRIVVEPEEKPQAAADGHIYFVGSPALETQGRPATSKTARSTGRSWKPGGQRTYTGGDVKRKPREDDSEEEWPDDAEFEFREDEKFLQARPTRIRPTGCFVKLPGGIEAFLPVEHMMPRTEASSTAVRERVQVKKGAGESRLLVRELAARRSSSGCCWR</sequence>
<dbReference type="Proteomes" id="UP000654075">
    <property type="component" value="Unassembled WGS sequence"/>
</dbReference>
<proteinExistence type="predicted"/>
<comment type="caution">
    <text evidence="2">The sequence shown here is derived from an EMBL/GenBank/DDBJ whole genome shotgun (WGS) entry which is preliminary data.</text>
</comment>
<evidence type="ECO:0000313" key="2">
    <source>
        <dbReference type="EMBL" id="CAE8632197.1"/>
    </source>
</evidence>
<dbReference type="EMBL" id="CAJNNV010030337">
    <property type="protein sequence ID" value="CAE8632197.1"/>
    <property type="molecule type" value="Genomic_DNA"/>
</dbReference>
<feature type="compositionally biased region" description="Polar residues" evidence="1">
    <location>
        <begin position="83"/>
        <end position="95"/>
    </location>
</feature>
<evidence type="ECO:0000256" key="1">
    <source>
        <dbReference type="SAM" id="MobiDB-lite"/>
    </source>
</evidence>
<dbReference type="CDD" id="cd00164">
    <property type="entry name" value="S1_like"/>
    <property type="match status" value="1"/>
</dbReference>
<feature type="compositionally biased region" description="Basic and acidic residues" evidence="1">
    <location>
        <begin position="29"/>
        <end position="41"/>
    </location>
</feature>
<name>A0A813H3F9_POLGL</name>
<feature type="region of interest" description="Disordered" evidence="1">
    <location>
        <begin position="1"/>
        <end position="126"/>
    </location>
</feature>
<reference evidence="2" key="1">
    <citation type="submission" date="2021-02" db="EMBL/GenBank/DDBJ databases">
        <authorList>
            <person name="Dougan E. K."/>
            <person name="Rhodes N."/>
            <person name="Thang M."/>
            <person name="Chan C."/>
        </authorList>
    </citation>
    <scope>NUCLEOTIDE SEQUENCE</scope>
</reference>
<keyword evidence="3" id="KW-1185">Reference proteome</keyword>
<gene>
    <name evidence="2" type="ORF">PGLA1383_LOCUS48180</name>
</gene>
<evidence type="ECO:0000313" key="3">
    <source>
        <dbReference type="Proteomes" id="UP000654075"/>
    </source>
</evidence>
<protein>
    <submittedName>
        <fullName evidence="2">Uncharacterized protein</fullName>
    </submittedName>
</protein>
<dbReference type="AlphaFoldDB" id="A0A813H3F9"/>